<sequence>MSLQIATWKLALALQSDGALLSPGKCSPLLDKVLLCPTTFEMKPESADPSADRLLIRLICEISEQTPWPRQIQTGSSVNPGNPTSRYDTICPGGLHPSQDSYLGPTSDVVAHQLGKSARGSSRGLISLTPARL</sequence>
<name>A0A9P6ASF4_9AGAM</name>
<evidence type="ECO:0000256" key="1">
    <source>
        <dbReference type="SAM" id="MobiDB-lite"/>
    </source>
</evidence>
<dbReference type="AlphaFoldDB" id="A0A9P6ASF4"/>
<feature type="compositionally biased region" description="Polar residues" evidence="1">
    <location>
        <begin position="70"/>
        <end position="87"/>
    </location>
</feature>
<feature type="region of interest" description="Disordered" evidence="1">
    <location>
        <begin position="70"/>
        <end position="106"/>
    </location>
</feature>
<organism evidence="2 3">
    <name type="scientific">Hydnum rufescens UP504</name>
    <dbReference type="NCBI Taxonomy" id="1448309"/>
    <lineage>
        <taxon>Eukaryota</taxon>
        <taxon>Fungi</taxon>
        <taxon>Dikarya</taxon>
        <taxon>Basidiomycota</taxon>
        <taxon>Agaricomycotina</taxon>
        <taxon>Agaricomycetes</taxon>
        <taxon>Cantharellales</taxon>
        <taxon>Hydnaceae</taxon>
        <taxon>Hydnum</taxon>
    </lineage>
</organism>
<feature type="non-terminal residue" evidence="2">
    <location>
        <position position="133"/>
    </location>
</feature>
<dbReference type="Proteomes" id="UP000886523">
    <property type="component" value="Unassembled WGS sequence"/>
</dbReference>
<comment type="caution">
    <text evidence="2">The sequence shown here is derived from an EMBL/GenBank/DDBJ whole genome shotgun (WGS) entry which is preliminary data.</text>
</comment>
<protein>
    <submittedName>
        <fullName evidence="2">Uncharacterized protein</fullName>
    </submittedName>
</protein>
<reference evidence="2" key="1">
    <citation type="journal article" date="2020" name="Nat. Commun.">
        <title>Large-scale genome sequencing of mycorrhizal fungi provides insights into the early evolution of symbiotic traits.</title>
        <authorList>
            <person name="Miyauchi S."/>
            <person name="Kiss E."/>
            <person name="Kuo A."/>
            <person name="Drula E."/>
            <person name="Kohler A."/>
            <person name="Sanchez-Garcia M."/>
            <person name="Morin E."/>
            <person name="Andreopoulos B."/>
            <person name="Barry K.W."/>
            <person name="Bonito G."/>
            <person name="Buee M."/>
            <person name="Carver A."/>
            <person name="Chen C."/>
            <person name="Cichocki N."/>
            <person name="Clum A."/>
            <person name="Culley D."/>
            <person name="Crous P.W."/>
            <person name="Fauchery L."/>
            <person name="Girlanda M."/>
            <person name="Hayes R.D."/>
            <person name="Keri Z."/>
            <person name="LaButti K."/>
            <person name="Lipzen A."/>
            <person name="Lombard V."/>
            <person name="Magnuson J."/>
            <person name="Maillard F."/>
            <person name="Murat C."/>
            <person name="Nolan M."/>
            <person name="Ohm R.A."/>
            <person name="Pangilinan J."/>
            <person name="Pereira M.F."/>
            <person name="Perotto S."/>
            <person name="Peter M."/>
            <person name="Pfister S."/>
            <person name="Riley R."/>
            <person name="Sitrit Y."/>
            <person name="Stielow J.B."/>
            <person name="Szollosi G."/>
            <person name="Zifcakova L."/>
            <person name="Stursova M."/>
            <person name="Spatafora J.W."/>
            <person name="Tedersoo L."/>
            <person name="Vaario L.M."/>
            <person name="Yamada A."/>
            <person name="Yan M."/>
            <person name="Wang P."/>
            <person name="Xu J."/>
            <person name="Bruns T."/>
            <person name="Baldrian P."/>
            <person name="Vilgalys R."/>
            <person name="Dunand C."/>
            <person name="Henrissat B."/>
            <person name="Grigoriev I.V."/>
            <person name="Hibbett D."/>
            <person name="Nagy L.G."/>
            <person name="Martin F.M."/>
        </authorList>
    </citation>
    <scope>NUCLEOTIDE SEQUENCE</scope>
    <source>
        <strain evidence="2">UP504</strain>
    </source>
</reference>
<dbReference type="EMBL" id="MU129005">
    <property type="protein sequence ID" value="KAF9511108.1"/>
    <property type="molecule type" value="Genomic_DNA"/>
</dbReference>
<evidence type="ECO:0000313" key="2">
    <source>
        <dbReference type="EMBL" id="KAF9511108.1"/>
    </source>
</evidence>
<accession>A0A9P6ASF4</accession>
<proteinExistence type="predicted"/>
<keyword evidence="3" id="KW-1185">Reference proteome</keyword>
<evidence type="ECO:0000313" key="3">
    <source>
        <dbReference type="Proteomes" id="UP000886523"/>
    </source>
</evidence>
<gene>
    <name evidence="2" type="ORF">BS47DRAFT_1487071</name>
</gene>